<protein>
    <submittedName>
        <fullName evidence="3">Uncharacterized protein</fullName>
    </submittedName>
</protein>
<evidence type="ECO:0000313" key="2">
    <source>
        <dbReference type="EMBL" id="CAB4179157.1"/>
    </source>
</evidence>
<evidence type="ECO:0000256" key="1">
    <source>
        <dbReference type="SAM" id="Coils"/>
    </source>
</evidence>
<keyword evidence="1" id="KW-0175">Coiled coil</keyword>
<evidence type="ECO:0000313" key="3">
    <source>
        <dbReference type="EMBL" id="CAB4220694.1"/>
    </source>
</evidence>
<dbReference type="EMBL" id="LR797501">
    <property type="protein sequence ID" value="CAB4220694.1"/>
    <property type="molecule type" value="Genomic_DNA"/>
</dbReference>
<sequence length="144" mass="16815">MARVKASESREENPLVKDAREYSFLKQQIDFLEKQQKEVRERLFAQLDEIGEVDDKGNVIIELPEEVNGFAAVVKQRRVSRKIDELVADEIITEKGMEEQLYKTIRVVDEDALMAALYNDELTEPEIDLMYPQKIVWALVMNKR</sequence>
<accession>A0A6J5T1M5</accession>
<proteinExistence type="predicted"/>
<dbReference type="EMBL" id="LR796981">
    <property type="protein sequence ID" value="CAB4179157.1"/>
    <property type="molecule type" value="Genomic_DNA"/>
</dbReference>
<reference evidence="3" key="1">
    <citation type="submission" date="2020-05" db="EMBL/GenBank/DDBJ databases">
        <authorList>
            <person name="Chiriac C."/>
            <person name="Salcher M."/>
            <person name="Ghai R."/>
            <person name="Kavagutti S V."/>
        </authorList>
    </citation>
    <scope>NUCLEOTIDE SEQUENCE</scope>
</reference>
<feature type="coiled-coil region" evidence="1">
    <location>
        <begin position="15"/>
        <end position="42"/>
    </location>
</feature>
<name>A0A6J5T1M5_9CAUD</name>
<organism evidence="3">
    <name type="scientific">uncultured Caudovirales phage</name>
    <dbReference type="NCBI Taxonomy" id="2100421"/>
    <lineage>
        <taxon>Viruses</taxon>
        <taxon>Duplodnaviria</taxon>
        <taxon>Heunggongvirae</taxon>
        <taxon>Uroviricota</taxon>
        <taxon>Caudoviricetes</taxon>
        <taxon>Peduoviridae</taxon>
        <taxon>Maltschvirus</taxon>
        <taxon>Maltschvirus maltsch</taxon>
    </lineage>
</organism>
<gene>
    <name evidence="2" type="ORF">UFOVP1033_56</name>
    <name evidence="3" type="ORF">UFOVP1631_56</name>
</gene>